<evidence type="ECO:0000259" key="2">
    <source>
        <dbReference type="Pfam" id="PF07859"/>
    </source>
</evidence>
<gene>
    <name evidence="3" type="ORF">RchiOBHm_Chr6g0258351</name>
</gene>
<dbReference type="GO" id="GO:0106435">
    <property type="term" value="F:carboxylesterase activity"/>
    <property type="evidence" value="ECO:0007669"/>
    <property type="project" value="UniProtKB-EC"/>
</dbReference>
<dbReference type="STRING" id="74649.A0A2P6PMN4"/>
<feature type="domain" description="Alpha/beta hydrolase fold-3" evidence="2">
    <location>
        <begin position="74"/>
        <end position="278"/>
    </location>
</feature>
<dbReference type="OrthoDB" id="408631at2759"/>
<name>A0A2P6PMN4_ROSCH</name>
<dbReference type="PANTHER" id="PTHR23024:SF532">
    <property type="entry name" value="2-HYDROXYISOFLAVANONE DEHYDRATASE-LIKE"/>
    <property type="match status" value="1"/>
</dbReference>
<dbReference type="Proteomes" id="UP000238479">
    <property type="component" value="Chromosome 6"/>
</dbReference>
<dbReference type="PANTHER" id="PTHR23024">
    <property type="entry name" value="ARYLACETAMIDE DEACETYLASE"/>
    <property type="match status" value="1"/>
</dbReference>
<protein>
    <submittedName>
        <fullName evidence="3">Putative carboxylesterase, 2-hydroxyisoflavanone dehydratase</fullName>
        <ecNumber evidence="3">3.1.1.1</ecNumber>
        <ecNumber evidence="3">4.2.1.105</ecNumber>
    </submittedName>
</protein>
<organism evidence="3 4">
    <name type="scientific">Rosa chinensis</name>
    <name type="common">China rose</name>
    <dbReference type="NCBI Taxonomy" id="74649"/>
    <lineage>
        <taxon>Eukaryota</taxon>
        <taxon>Viridiplantae</taxon>
        <taxon>Streptophyta</taxon>
        <taxon>Embryophyta</taxon>
        <taxon>Tracheophyta</taxon>
        <taxon>Spermatophyta</taxon>
        <taxon>Magnoliopsida</taxon>
        <taxon>eudicotyledons</taxon>
        <taxon>Gunneridae</taxon>
        <taxon>Pentapetalae</taxon>
        <taxon>rosids</taxon>
        <taxon>fabids</taxon>
        <taxon>Rosales</taxon>
        <taxon>Rosaceae</taxon>
        <taxon>Rosoideae</taxon>
        <taxon>Rosoideae incertae sedis</taxon>
        <taxon>Rosa</taxon>
    </lineage>
</organism>
<dbReference type="GO" id="GO:0033987">
    <property type="term" value="F:2-hydroxyisoflavanone dehydratase activity"/>
    <property type="evidence" value="ECO:0007669"/>
    <property type="project" value="UniProtKB-EC"/>
</dbReference>
<evidence type="ECO:0000256" key="1">
    <source>
        <dbReference type="ARBA" id="ARBA00010515"/>
    </source>
</evidence>
<sequence>MESTNNEVAHEFRFFKAYKDGRVEIFYNTQKVPPSTDSVTGVQSKDVIISQEPAVSARIFLPKIHDPTQKLPILFYIHGGGFCFESAFSPMFHKHLTSLAAEANAIAVSVEYGLFPDRPIPACYDDTWAALKWVQSHSNRDGPDQWMNQYADFDRVFLCGDSGGANMCHNLAVWVGSDGLPEVKVAGMVMVHPFFGGLAVDDEMWLYMCPDNGGVQDRRLRPPSEDLAKLGCERMLIFFAEKDHLREVGQWYYDELKKSEWGGSVEVVEHEDEFHEFHLLSEPEGEKALDLIRKFGSFIKQN</sequence>
<dbReference type="InterPro" id="IPR013094">
    <property type="entry name" value="AB_hydrolase_3"/>
</dbReference>
<dbReference type="Gramene" id="PRQ23166">
    <property type="protein sequence ID" value="PRQ23166"/>
    <property type="gene ID" value="RchiOBHm_Chr6g0258351"/>
</dbReference>
<comment type="similarity">
    <text evidence="1">Belongs to the 'GDXG' lipolytic enzyme family.</text>
</comment>
<keyword evidence="4" id="KW-1185">Reference proteome</keyword>
<dbReference type="OMA" id="FRFFRTY"/>
<evidence type="ECO:0000313" key="3">
    <source>
        <dbReference type="EMBL" id="PRQ23166.1"/>
    </source>
</evidence>
<dbReference type="InterPro" id="IPR050466">
    <property type="entry name" value="Carboxylest/Gibb_receptor"/>
</dbReference>
<keyword evidence="3" id="KW-0456">Lyase</keyword>
<accession>A0A2P6PMN4</accession>
<dbReference type="EC" id="3.1.1.1" evidence="3"/>
<evidence type="ECO:0000313" key="4">
    <source>
        <dbReference type="Proteomes" id="UP000238479"/>
    </source>
</evidence>
<dbReference type="EMBL" id="PDCK01000044">
    <property type="protein sequence ID" value="PRQ23166.1"/>
    <property type="molecule type" value="Genomic_DNA"/>
</dbReference>
<keyword evidence="3" id="KW-0378">Hydrolase</keyword>
<comment type="caution">
    <text evidence="3">The sequence shown here is derived from an EMBL/GenBank/DDBJ whole genome shotgun (WGS) entry which is preliminary data.</text>
</comment>
<dbReference type="SUPFAM" id="SSF53474">
    <property type="entry name" value="alpha/beta-Hydrolases"/>
    <property type="match status" value="1"/>
</dbReference>
<dbReference type="InterPro" id="IPR029058">
    <property type="entry name" value="AB_hydrolase_fold"/>
</dbReference>
<dbReference type="AlphaFoldDB" id="A0A2P6PMN4"/>
<dbReference type="EC" id="4.2.1.105" evidence="3"/>
<dbReference type="Pfam" id="PF07859">
    <property type="entry name" value="Abhydrolase_3"/>
    <property type="match status" value="1"/>
</dbReference>
<proteinExistence type="inferred from homology"/>
<dbReference type="Gene3D" id="3.40.50.1820">
    <property type="entry name" value="alpha/beta hydrolase"/>
    <property type="match status" value="1"/>
</dbReference>
<reference evidence="3 4" key="1">
    <citation type="journal article" date="2018" name="Nat. Genet.">
        <title>The Rosa genome provides new insights in the design of modern roses.</title>
        <authorList>
            <person name="Bendahmane M."/>
        </authorList>
    </citation>
    <scope>NUCLEOTIDE SEQUENCE [LARGE SCALE GENOMIC DNA]</scope>
    <source>
        <strain evidence="4">cv. Old Blush</strain>
    </source>
</reference>